<accession>A0A903UPF9</accession>
<protein>
    <submittedName>
        <fullName evidence="5">Uncharacterized protein</fullName>
    </submittedName>
</protein>
<dbReference type="GO" id="GO:0003676">
    <property type="term" value="F:nucleic acid binding"/>
    <property type="evidence" value="ECO:0007669"/>
    <property type="project" value="InterPro"/>
</dbReference>
<reference evidence="5" key="2">
    <citation type="submission" date="2022-10" db="UniProtKB">
        <authorList>
            <consortium name="EnsemblMetazoa"/>
        </authorList>
    </citation>
    <scope>IDENTIFICATION</scope>
    <source>
        <strain evidence="5">LVP_AGWG</strain>
    </source>
</reference>
<dbReference type="AlphaFoldDB" id="A0A903UPF9"/>
<keyword evidence="1" id="KW-0175">Coiled coil</keyword>
<dbReference type="InterPro" id="IPR041591">
    <property type="entry name" value="OCRE"/>
</dbReference>
<dbReference type="OrthoDB" id="2538319at2759"/>
<evidence type="ECO:0000256" key="2">
    <source>
        <dbReference type="SAM" id="MobiDB-lite"/>
    </source>
</evidence>
<dbReference type="InterPro" id="IPR000467">
    <property type="entry name" value="G_patch_dom"/>
</dbReference>
<name>A0A903UPF9_AEDAE</name>
<dbReference type="InterPro" id="IPR053027">
    <property type="entry name" value="AGGF1"/>
</dbReference>
<feature type="domain" description="G-patch" evidence="4">
    <location>
        <begin position="522"/>
        <end position="569"/>
    </location>
</feature>
<dbReference type="Pfam" id="PF00498">
    <property type="entry name" value="FHA"/>
    <property type="match status" value="1"/>
</dbReference>
<dbReference type="PANTHER" id="PTHR23106:SF24">
    <property type="entry name" value="ANGIOGENIC FACTOR WITH G PATCH AND FHA DOMAINS 1"/>
    <property type="match status" value="1"/>
</dbReference>
<reference evidence="5 6" key="1">
    <citation type="submission" date="2017-06" db="EMBL/GenBank/DDBJ databases">
        <title>Aedes aegypti genome working group (AGWG) sequencing and assembly.</title>
        <authorList>
            <consortium name="Aedes aegypti Genome Working Group (AGWG)"/>
            <person name="Matthews B.J."/>
        </authorList>
    </citation>
    <scope>NUCLEOTIDE SEQUENCE [LARGE SCALE GENOMIC DNA]</scope>
    <source>
        <strain evidence="5 6">LVP_AGWG</strain>
    </source>
</reference>
<evidence type="ECO:0000259" key="3">
    <source>
        <dbReference type="PROSITE" id="PS50006"/>
    </source>
</evidence>
<dbReference type="InterPro" id="IPR035624">
    <property type="entry name" value="AGGF1_OCRE"/>
</dbReference>
<dbReference type="Pfam" id="PF17780">
    <property type="entry name" value="OCRE"/>
    <property type="match status" value="1"/>
</dbReference>
<dbReference type="PROSITE" id="PS50006">
    <property type="entry name" value="FHA_DOMAIN"/>
    <property type="match status" value="1"/>
</dbReference>
<evidence type="ECO:0000259" key="4">
    <source>
        <dbReference type="PROSITE" id="PS50174"/>
    </source>
</evidence>
<feature type="domain" description="G-patch" evidence="4">
    <location>
        <begin position="430"/>
        <end position="476"/>
    </location>
</feature>
<gene>
    <name evidence="5" type="primary">5574900</name>
</gene>
<feature type="region of interest" description="Disordered" evidence="2">
    <location>
        <begin position="403"/>
        <end position="428"/>
    </location>
</feature>
<evidence type="ECO:0000313" key="6">
    <source>
        <dbReference type="Proteomes" id="UP000008820"/>
    </source>
</evidence>
<proteinExistence type="predicted"/>
<dbReference type="InterPro" id="IPR008984">
    <property type="entry name" value="SMAD_FHA_dom_sf"/>
</dbReference>
<dbReference type="PANTHER" id="PTHR23106">
    <property type="entry name" value="ANGIOGENIC FACTOR WITH G PATCH AND FHA DOMAINS 1"/>
    <property type="match status" value="1"/>
</dbReference>
<dbReference type="Pfam" id="PF01585">
    <property type="entry name" value="G-patch"/>
    <property type="match status" value="2"/>
</dbReference>
<keyword evidence="6" id="KW-1185">Reference proteome</keyword>
<dbReference type="PROSITE" id="PS50174">
    <property type="entry name" value="G_PATCH"/>
    <property type="match status" value="2"/>
</dbReference>
<sequence length="605" mass="68331">MTKHPATIKLVRLTSLYNVTAKQFYAYVRSLHCHIRKQNAKIRRLRRKLFELNKSRKQKTKSSIEEEVVEEEEDGQEEDFMKALERAEEQQTQASLANKPMDVKAFVADIKKTAEEFNYQNRYIYEPTSGLYYDPETGYYYNAIYGLHYDGNKGCYLKYNEQTGKYDFYSQVIPEENLEKEKPKTSQKVFAPYTQTQSINSLVSAFSGLEIGRMRSNALDVSRKYPPSLRLIVQESSVASLKQGSLFIITCKGGSLGREGDHDVIIPDINVSKYHLKFSYNTRTGAYQLVDLGSRNGTFLNGTRMAPTMQESDEFDIMHGDVIDLTRTKLLCHIHDGNFTCSNCEPGLLMKTSKKGNDSDDERITKPVSYKEGKKLLQRRFGLEEEKYVKKPEKAEVEYNDRAAHRRKVKGSSNEHAKTEMASLNEQISSKNKGFKMLSKLGWSEGRSLGVRDHGPTEPIRLTTNIGTSGLGSQALADPTALPDEAKANIWRMAQERYKACADVEEDGVRPPGASLEHKISSENRGFQMLSKLGWISGETLGKESNDGLKEPIKLLTNVGTSGLGSKPLVKPGADKTATAKNKTIWKKKQRKCRTMNMFDASDSE</sequence>
<dbReference type="Proteomes" id="UP000008820">
    <property type="component" value="Chromosome 2"/>
</dbReference>
<dbReference type="CDD" id="cd22686">
    <property type="entry name" value="FHA_AGGF1"/>
    <property type="match status" value="1"/>
</dbReference>
<dbReference type="SMART" id="SM00443">
    <property type="entry name" value="G_patch"/>
    <property type="match status" value="2"/>
</dbReference>
<feature type="region of interest" description="Disordered" evidence="2">
    <location>
        <begin position="564"/>
        <end position="587"/>
    </location>
</feature>
<dbReference type="InterPro" id="IPR000253">
    <property type="entry name" value="FHA_dom"/>
</dbReference>
<feature type="coiled-coil region" evidence="1">
    <location>
        <begin position="35"/>
        <end position="74"/>
    </location>
</feature>
<dbReference type="EnsemblMetazoa" id="AAEL011502-RB">
    <property type="protein sequence ID" value="AAEL011502-PB"/>
    <property type="gene ID" value="AAEL011502"/>
</dbReference>
<organism evidence="5 6">
    <name type="scientific">Aedes aegypti</name>
    <name type="common">Yellowfever mosquito</name>
    <name type="synonym">Culex aegypti</name>
    <dbReference type="NCBI Taxonomy" id="7159"/>
    <lineage>
        <taxon>Eukaryota</taxon>
        <taxon>Metazoa</taxon>
        <taxon>Ecdysozoa</taxon>
        <taxon>Arthropoda</taxon>
        <taxon>Hexapoda</taxon>
        <taxon>Insecta</taxon>
        <taxon>Pterygota</taxon>
        <taxon>Neoptera</taxon>
        <taxon>Endopterygota</taxon>
        <taxon>Diptera</taxon>
        <taxon>Nematocera</taxon>
        <taxon>Culicoidea</taxon>
        <taxon>Culicidae</taxon>
        <taxon>Culicinae</taxon>
        <taxon>Aedini</taxon>
        <taxon>Aedes</taxon>
        <taxon>Stegomyia</taxon>
    </lineage>
</organism>
<dbReference type="SUPFAM" id="SSF49879">
    <property type="entry name" value="SMAD/FHA domain"/>
    <property type="match status" value="1"/>
</dbReference>
<evidence type="ECO:0000256" key="1">
    <source>
        <dbReference type="SAM" id="Coils"/>
    </source>
</evidence>
<dbReference type="SMART" id="SM00240">
    <property type="entry name" value="FHA"/>
    <property type="match status" value="1"/>
</dbReference>
<feature type="domain" description="FHA" evidence="3">
    <location>
        <begin position="254"/>
        <end position="305"/>
    </location>
</feature>
<evidence type="ECO:0000313" key="5">
    <source>
        <dbReference type="EnsemblMetazoa" id="AAEL011502-PB"/>
    </source>
</evidence>
<dbReference type="Gene3D" id="2.60.200.20">
    <property type="match status" value="1"/>
</dbReference>
<dbReference type="CDD" id="cd16164">
    <property type="entry name" value="OCRE_VG5Q"/>
    <property type="match status" value="1"/>
</dbReference>